<protein>
    <submittedName>
        <fullName evidence="2">Uncharacterized protein</fullName>
    </submittedName>
</protein>
<dbReference type="Proteomes" id="UP000033710">
    <property type="component" value="Unassembled WGS sequence"/>
</dbReference>
<proteinExistence type="inferred from homology"/>
<dbReference type="PANTHER" id="PTHR34598:SF3">
    <property type="entry name" value="OXIDOREDUCTASE AN1597"/>
    <property type="match status" value="1"/>
</dbReference>
<comment type="similarity">
    <text evidence="1">Belongs to the asaB hydroxylase/desaturase family.</text>
</comment>
<accession>A0A0F2M2E8</accession>
<dbReference type="OrthoDB" id="412788at2759"/>
<gene>
    <name evidence="2" type="ORF">SPSK_10573</name>
</gene>
<name>A0A0F2M2E8_SPOSC</name>
<evidence type="ECO:0000313" key="2">
    <source>
        <dbReference type="EMBL" id="KJR83882.1"/>
    </source>
</evidence>
<dbReference type="GO" id="GO:0016491">
    <property type="term" value="F:oxidoreductase activity"/>
    <property type="evidence" value="ECO:0007669"/>
    <property type="project" value="InterPro"/>
</dbReference>
<dbReference type="KEGG" id="ssck:SPSK_10573"/>
<dbReference type="InterPro" id="IPR044053">
    <property type="entry name" value="AsaB-like"/>
</dbReference>
<comment type="caution">
    <text evidence="2">The sequence shown here is derived from an EMBL/GenBank/DDBJ whole genome shotgun (WGS) entry which is preliminary data.</text>
</comment>
<dbReference type="AlphaFoldDB" id="A0A0F2M2E8"/>
<reference evidence="2 3" key="2">
    <citation type="journal article" date="2015" name="Eukaryot. Cell">
        <title>Asexual propagation of a virulent clone complex in a human and feline outbreak of sporotrichosis.</title>
        <authorList>
            <person name="Teixeira Mde M."/>
            <person name="Rodrigues A.M."/>
            <person name="Tsui C.K."/>
            <person name="de Almeida L.G."/>
            <person name="Van Diepeningen A.D."/>
            <person name="van den Ende B.G."/>
            <person name="Fernandes G.F."/>
            <person name="Kano R."/>
            <person name="Hamelin R.C."/>
            <person name="Lopes-Bezerra L.M."/>
            <person name="Vasconcelos A.T."/>
            <person name="de Hoog S."/>
            <person name="de Camargo Z.P."/>
            <person name="Felipe M.S."/>
        </authorList>
    </citation>
    <scope>NUCLEOTIDE SEQUENCE [LARGE SCALE GENOMIC DNA]</scope>
    <source>
        <strain evidence="2 3">1099-18</strain>
    </source>
</reference>
<sequence>MAVDAGDVPLMANGSNKGTAVLGKMHFLAREAKYAHEKPYTLRYTPAPESGLPQTNIARVEHPIVFRDWRGRTDLRYDECGFGMVTLDDEPDGRFGERLGYDDFEHSDRIEGRHAPRVLEAVRAALGAQSAELVDYVVRRRHAAWPVSTGEPYAFQQPASRAHIDHTHAGAVAVIREAHGAEAEAILSRRWQLVNAWHPLRGPLVDWPLAVCDARTVDFARDTMAGDVVDRHQVFENTQVHFDARQAWYYLQHQMPDEVVIFKNADSRAPQGASPGVPHAAFDNPLTTDDDVRRESIEMRILVQSLQSSNHYRWSRAFVIVRPPDTIALLRVRHCRTTRTVLRELGLTLAAVPSTTTVSPLATPYSLPLLVLAAVAVAAPGQLAFHGCVFSAASALSAVTRADGLTFAAVPSTTAKSPLATPYSTGGVLLPEARASTAGQAAFQGWILSAIVWRGEGVRERQQVWV</sequence>
<reference evidence="2 3" key="1">
    <citation type="journal article" date="2014" name="BMC Genomics">
        <title>Comparative genomics of the major fungal agents of human and animal Sporotrichosis: Sporothrix schenckii and Sporothrix brasiliensis.</title>
        <authorList>
            <person name="Teixeira M.M."/>
            <person name="de Almeida L.G."/>
            <person name="Kubitschek-Barreira P."/>
            <person name="Alves F.L."/>
            <person name="Kioshima E.S."/>
            <person name="Abadio A.K."/>
            <person name="Fernandes L."/>
            <person name="Derengowski L.S."/>
            <person name="Ferreira K.S."/>
            <person name="Souza R.C."/>
            <person name="Ruiz J.C."/>
            <person name="de Andrade N.C."/>
            <person name="Paes H.C."/>
            <person name="Nicola A.M."/>
            <person name="Albuquerque P."/>
            <person name="Gerber A.L."/>
            <person name="Martins V.P."/>
            <person name="Peconick L.D."/>
            <person name="Neto A.V."/>
            <person name="Chaucanez C.B."/>
            <person name="Silva P.A."/>
            <person name="Cunha O.L."/>
            <person name="de Oliveira F.F."/>
            <person name="dos Santos T.C."/>
            <person name="Barros A.L."/>
            <person name="Soares M.A."/>
            <person name="de Oliveira L.M."/>
            <person name="Marini M.M."/>
            <person name="Villalobos-Duno H."/>
            <person name="Cunha M.M."/>
            <person name="de Hoog S."/>
            <person name="da Silveira J.F."/>
            <person name="Henrissat B."/>
            <person name="Nino-Vega G.A."/>
            <person name="Cisalpino P.S."/>
            <person name="Mora-Montes H.M."/>
            <person name="Almeida S.R."/>
            <person name="Stajich J.E."/>
            <person name="Lopes-Bezerra L.M."/>
            <person name="Vasconcelos A.T."/>
            <person name="Felipe M.S."/>
        </authorList>
    </citation>
    <scope>NUCLEOTIDE SEQUENCE [LARGE SCALE GENOMIC DNA]</scope>
    <source>
        <strain evidence="2 3">1099-18</strain>
    </source>
</reference>
<dbReference type="PANTHER" id="PTHR34598">
    <property type="entry name" value="BLL6449 PROTEIN"/>
    <property type="match status" value="1"/>
</dbReference>
<evidence type="ECO:0000256" key="1">
    <source>
        <dbReference type="ARBA" id="ARBA00023604"/>
    </source>
</evidence>
<dbReference type="GeneID" id="27672201"/>
<dbReference type="EMBL" id="AXCR01000009">
    <property type="protein sequence ID" value="KJR83882.1"/>
    <property type="molecule type" value="Genomic_DNA"/>
</dbReference>
<dbReference type="RefSeq" id="XP_016586558.1">
    <property type="nucleotide sequence ID" value="XM_016736924.1"/>
</dbReference>
<dbReference type="NCBIfam" id="NF041278">
    <property type="entry name" value="CmcJ_NvfI_EfuI"/>
    <property type="match status" value="1"/>
</dbReference>
<dbReference type="VEuPathDB" id="FungiDB:SPSK_10573"/>
<organism evidence="2 3">
    <name type="scientific">Sporothrix schenckii 1099-18</name>
    <dbReference type="NCBI Taxonomy" id="1397361"/>
    <lineage>
        <taxon>Eukaryota</taxon>
        <taxon>Fungi</taxon>
        <taxon>Dikarya</taxon>
        <taxon>Ascomycota</taxon>
        <taxon>Pezizomycotina</taxon>
        <taxon>Sordariomycetes</taxon>
        <taxon>Sordariomycetidae</taxon>
        <taxon>Ophiostomatales</taxon>
        <taxon>Ophiostomataceae</taxon>
        <taxon>Sporothrix</taxon>
    </lineage>
</organism>
<evidence type="ECO:0000313" key="3">
    <source>
        <dbReference type="Proteomes" id="UP000033710"/>
    </source>
</evidence>